<dbReference type="SUPFAM" id="SSF50685">
    <property type="entry name" value="Barwin-like endoglucanases"/>
    <property type="match status" value="1"/>
</dbReference>
<dbReference type="GO" id="GO:0009664">
    <property type="term" value="P:plant-type cell wall organization"/>
    <property type="evidence" value="ECO:0007669"/>
    <property type="project" value="InterPro"/>
</dbReference>
<feature type="repeat" description="PPR" evidence="9">
    <location>
        <begin position="278"/>
        <end position="312"/>
    </location>
</feature>
<dbReference type="Gene3D" id="2.40.40.10">
    <property type="entry name" value="RlpA-like domain"/>
    <property type="match status" value="1"/>
</dbReference>
<dbReference type="SMART" id="SM00837">
    <property type="entry name" value="DPBB_1"/>
    <property type="match status" value="1"/>
</dbReference>
<dbReference type="InterPro" id="IPR036749">
    <property type="entry name" value="Expansin_CBD_sf"/>
</dbReference>
<evidence type="ECO:0000256" key="8">
    <source>
        <dbReference type="ARBA" id="ARBA00023136"/>
    </source>
</evidence>
<dbReference type="GO" id="GO:0016020">
    <property type="term" value="C:membrane"/>
    <property type="evidence" value="ECO:0007669"/>
    <property type="project" value="UniProtKB-SubCell"/>
</dbReference>
<protein>
    <recommendedName>
        <fullName evidence="10">Expansin-like EG45 domain-containing protein</fullName>
    </recommendedName>
</protein>
<evidence type="ECO:0000313" key="11">
    <source>
        <dbReference type="EMBL" id="CAD1826495.1"/>
    </source>
</evidence>
<feature type="repeat" description="PPR" evidence="9">
    <location>
        <begin position="212"/>
        <end position="246"/>
    </location>
</feature>
<organism evidence="11">
    <name type="scientific">Ananas comosus var. bracteatus</name>
    <name type="common">red pineapple</name>
    <dbReference type="NCBI Taxonomy" id="296719"/>
    <lineage>
        <taxon>Eukaryota</taxon>
        <taxon>Viridiplantae</taxon>
        <taxon>Streptophyta</taxon>
        <taxon>Embryophyta</taxon>
        <taxon>Tracheophyta</taxon>
        <taxon>Spermatophyta</taxon>
        <taxon>Magnoliopsida</taxon>
        <taxon>Liliopsida</taxon>
        <taxon>Poales</taxon>
        <taxon>Bromeliaceae</taxon>
        <taxon>Bromelioideae</taxon>
        <taxon>Ananas</taxon>
    </lineage>
</organism>
<reference evidence="11" key="1">
    <citation type="submission" date="2020-07" db="EMBL/GenBank/DDBJ databases">
        <authorList>
            <person name="Lin J."/>
        </authorList>
    </citation>
    <scope>NUCLEOTIDE SEQUENCE</scope>
</reference>
<dbReference type="InterPro" id="IPR036908">
    <property type="entry name" value="RlpA-like_sf"/>
</dbReference>
<feature type="domain" description="Expansin-like EG45" evidence="10">
    <location>
        <begin position="706"/>
        <end position="791"/>
    </location>
</feature>
<evidence type="ECO:0000256" key="4">
    <source>
        <dbReference type="ARBA" id="ARBA00022512"/>
    </source>
</evidence>
<dbReference type="PROSITE" id="PS51375">
    <property type="entry name" value="PPR"/>
    <property type="match status" value="3"/>
</dbReference>
<dbReference type="AlphaFoldDB" id="A0A6V7P6N6"/>
<name>A0A6V7P6N6_ANACO</name>
<dbReference type="Pfam" id="PF13041">
    <property type="entry name" value="PPR_2"/>
    <property type="match status" value="1"/>
</dbReference>
<gene>
    <name evidence="11" type="ORF">CB5_LOCUS9706</name>
</gene>
<dbReference type="PANTHER" id="PTHR47926:SF391">
    <property type="entry name" value="TETRATRICOPEPTIDE-LIKE HELICAL DOMAIN SUPERFAMILY"/>
    <property type="match status" value="1"/>
</dbReference>
<keyword evidence="6" id="KW-0677">Repeat</keyword>
<dbReference type="GO" id="GO:0009451">
    <property type="term" value="P:RNA modification"/>
    <property type="evidence" value="ECO:0007669"/>
    <property type="project" value="InterPro"/>
</dbReference>
<comment type="subcellular location">
    <subcellularLocation>
        <location evidence="1">Membrane</location>
        <topology evidence="1">Peripheral membrane protein</topology>
    </subcellularLocation>
    <subcellularLocation>
        <location evidence="2">Secreted</location>
        <location evidence="2">Cell wall</location>
    </subcellularLocation>
</comment>
<evidence type="ECO:0000256" key="7">
    <source>
        <dbReference type="ARBA" id="ARBA00022946"/>
    </source>
</evidence>
<keyword evidence="8" id="KW-0472">Membrane</keyword>
<dbReference type="FunFam" id="1.25.40.10:FF:000470">
    <property type="entry name" value="Pentatricopeptide repeat-containing protein At5g66520"/>
    <property type="match status" value="1"/>
</dbReference>
<keyword evidence="4" id="KW-0134">Cell wall</keyword>
<dbReference type="GO" id="GO:0003723">
    <property type="term" value="F:RNA binding"/>
    <property type="evidence" value="ECO:0007669"/>
    <property type="project" value="InterPro"/>
</dbReference>
<keyword evidence="5" id="KW-0964">Secreted</keyword>
<sequence length="886" mass="98438">MLLSTSFNKLSFRFLRGISSSRPFVLHQHPATCSTKCLNENSHDSREETLISLFKSCSTMRELSQIHAQIISAGFDQHVYVIGRLISFCCVSENGSMDYASLVFEQLNWPDGFLYNTMIRGLGRVDRDEDALLFFKRMRERSKAADNFTFAFLLKICGHMTAVELGRQIHCCIVKHGLESNVYVCNTLIHMYGLFREISAASQVFEEITSRDLVSWNTLVDVYVSCGEYKEALRMFHRMRRDGFNPDEATLVVTLSACSELGALDFGRWVHSNTIHQTVSVSNSLIDMYAKCGAIESALRVFDNMASRNIVSWNSMILGLALHGHVNKALLLFNKMLEECEFQEPNDITFLGVLCSCSHGGLVEEGRRECGGVEDVVGACRVHGNIELGERVLEHLRELEPDHSSDYVLLSHMYAGAGRWNDMLHIREVMRGRGVQKPEPDMTTAAVAKEALEGHCIYDGGYCKLHLTYSRHTDLNVKRQRLHYYGSGILSDPQAQGLPGVPTTSWQSDPLAASVYGGNEFAAVLHRQSLTGKCRLGILLPCRGSLWSDYKLVPSWPNICTATFFPVSIHCGSFAADASLRGSSQCTASRDILGSLLTTLHELFNVLCYFQHHKIDTPKHNSSSFSPSVRPQDQVRLALCCFTFSFETLDLLFRSLKWVLSALLRSSSSNAASLGGKRARTRRSRVVSSHATFYARRRFGHDGGWACGYGICTARDSVRGDPGWCLPGSAVVTATNFCPPNDALPNDAGGWCNPPLPHFDLSQPVFQRIALYKAGIVPVAYRRIPCRKKGGIRFTINGHSYFNLVLITNVGGPGRALGVREGSKNRVAAHVAQLGQNWQSNTFLNGQALSFKVTTATAALSSPTTRPCRLVLRPNLQRGQFQLIIL</sequence>
<dbReference type="InterPro" id="IPR046848">
    <property type="entry name" value="E_motif"/>
</dbReference>
<evidence type="ECO:0000256" key="6">
    <source>
        <dbReference type="ARBA" id="ARBA00022737"/>
    </source>
</evidence>
<feature type="repeat" description="PPR" evidence="9">
    <location>
        <begin position="111"/>
        <end position="145"/>
    </location>
</feature>
<evidence type="ECO:0000256" key="5">
    <source>
        <dbReference type="ARBA" id="ARBA00022525"/>
    </source>
</evidence>
<dbReference type="InterPro" id="IPR012677">
    <property type="entry name" value="Nucleotide-bd_a/b_plait_sf"/>
</dbReference>
<dbReference type="Pfam" id="PF01357">
    <property type="entry name" value="Expansin_C"/>
    <property type="match status" value="1"/>
</dbReference>
<dbReference type="Pfam" id="PF01535">
    <property type="entry name" value="PPR"/>
    <property type="match status" value="3"/>
</dbReference>
<dbReference type="InterPro" id="IPR011990">
    <property type="entry name" value="TPR-like_helical_dom_sf"/>
</dbReference>
<accession>A0A6V7P6N6</accession>
<dbReference type="EMBL" id="LR862145">
    <property type="protein sequence ID" value="CAD1826495.1"/>
    <property type="molecule type" value="Genomic_DNA"/>
</dbReference>
<dbReference type="InterPro" id="IPR046960">
    <property type="entry name" value="PPR_At4g14850-like_plant"/>
</dbReference>
<evidence type="ECO:0000256" key="3">
    <source>
        <dbReference type="ARBA" id="ARBA00005392"/>
    </source>
</evidence>
<dbReference type="InterPro" id="IPR002963">
    <property type="entry name" value="Expansin"/>
</dbReference>
<evidence type="ECO:0000259" key="10">
    <source>
        <dbReference type="PROSITE" id="PS50842"/>
    </source>
</evidence>
<dbReference type="NCBIfam" id="TIGR00756">
    <property type="entry name" value="PPR"/>
    <property type="match status" value="3"/>
</dbReference>
<dbReference type="Pfam" id="PF03330">
    <property type="entry name" value="DPBB_1"/>
    <property type="match status" value="1"/>
</dbReference>
<dbReference type="Pfam" id="PF20431">
    <property type="entry name" value="E_motif"/>
    <property type="match status" value="1"/>
</dbReference>
<dbReference type="FunFam" id="1.25.40.10:FF:000031">
    <property type="entry name" value="Pentatricopeptide repeat-containing protein mitochondrial"/>
    <property type="match status" value="1"/>
</dbReference>
<dbReference type="InterPro" id="IPR009009">
    <property type="entry name" value="RlpA-like_DPBB"/>
</dbReference>
<dbReference type="PROSITE" id="PS50842">
    <property type="entry name" value="EXPANSIN_EG45"/>
    <property type="match status" value="1"/>
</dbReference>
<dbReference type="InterPro" id="IPR007112">
    <property type="entry name" value="Expansin/allergen_DPBB_dom"/>
</dbReference>
<dbReference type="InterPro" id="IPR002885">
    <property type="entry name" value="PPR_rpt"/>
</dbReference>
<dbReference type="Gene3D" id="1.25.40.10">
    <property type="entry name" value="Tetratricopeptide repeat domain"/>
    <property type="match status" value="3"/>
</dbReference>
<evidence type="ECO:0000256" key="9">
    <source>
        <dbReference type="PROSITE-ProRule" id="PRU00708"/>
    </source>
</evidence>
<evidence type="ECO:0000256" key="1">
    <source>
        <dbReference type="ARBA" id="ARBA00004170"/>
    </source>
</evidence>
<keyword evidence="7" id="KW-0809">Transit peptide</keyword>
<dbReference type="PANTHER" id="PTHR47926">
    <property type="entry name" value="PENTATRICOPEPTIDE REPEAT-CONTAINING PROTEIN"/>
    <property type="match status" value="1"/>
</dbReference>
<dbReference type="PRINTS" id="PR01226">
    <property type="entry name" value="EXPANSIN"/>
</dbReference>
<evidence type="ECO:0000256" key="2">
    <source>
        <dbReference type="ARBA" id="ARBA00004191"/>
    </source>
</evidence>
<comment type="similarity">
    <text evidence="3">Belongs to the expansin family. Expansin A subfamily.</text>
</comment>
<dbReference type="Pfam" id="PF13812">
    <property type="entry name" value="PPR_3"/>
    <property type="match status" value="1"/>
</dbReference>
<dbReference type="Gene3D" id="3.30.70.330">
    <property type="match status" value="1"/>
</dbReference>
<dbReference type="SUPFAM" id="SSF49590">
    <property type="entry name" value="PHL pollen allergen"/>
    <property type="match status" value="1"/>
</dbReference>
<proteinExistence type="inferred from homology"/>
<dbReference type="InterPro" id="IPR007117">
    <property type="entry name" value="Expansin_CBD"/>
</dbReference>